<gene>
    <name evidence="2" type="ORF">AVDCRST_MAG73-859</name>
</gene>
<accession>A0A6J4TQV7</accession>
<feature type="region of interest" description="Disordered" evidence="1">
    <location>
        <begin position="1"/>
        <end position="257"/>
    </location>
</feature>
<dbReference type="EMBL" id="CADCWE010000047">
    <property type="protein sequence ID" value="CAA9529918.1"/>
    <property type="molecule type" value="Genomic_DNA"/>
</dbReference>
<feature type="compositionally biased region" description="Basic and acidic residues" evidence="1">
    <location>
        <begin position="79"/>
        <end position="88"/>
    </location>
</feature>
<name>A0A6J4TQV7_9BACT</name>
<feature type="compositionally biased region" description="Basic and acidic residues" evidence="1">
    <location>
        <begin position="1"/>
        <end position="10"/>
    </location>
</feature>
<reference evidence="2" key="1">
    <citation type="submission" date="2020-02" db="EMBL/GenBank/DDBJ databases">
        <authorList>
            <person name="Meier V. D."/>
        </authorList>
    </citation>
    <scope>NUCLEOTIDE SEQUENCE</scope>
    <source>
        <strain evidence="2">AVDCRST_MAG73</strain>
    </source>
</reference>
<evidence type="ECO:0000256" key="1">
    <source>
        <dbReference type="SAM" id="MobiDB-lite"/>
    </source>
</evidence>
<feature type="non-terminal residue" evidence="2">
    <location>
        <position position="1"/>
    </location>
</feature>
<evidence type="ECO:0000313" key="2">
    <source>
        <dbReference type="EMBL" id="CAA9529918.1"/>
    </source>
</evidence>
<proteinExistence type="predicted"/>
<feature type="non-terminal residue" evidence="2">
    <location>
        <position position="257"/>
    </location>
</feature>
<sequence>VGRRASPADRRLHRGAQRGDRRPTQRALRRQRGDGAAGSGNPEPPRPNRARPRRRGAAPPAPRSGVSRAADRGAGTGDGRGEAADRRSGGAAGSGRRDDLDRRRHHHRPPDPVPGRTGGPDGDHQQSQHRRSAGAPPGDRRDHARRGPASLGTLAARGVGRGRAGEPAGGHAVHGQPGGPRRLRPLRRRHGRSPNRPRLDRRRARERGPGGPDQVRSRGDGARRHHSPGAPDRDRRGNRGGPPGGVAGAGNCGRRGV</sequence>
<dbReference type="AlphaFoldDB" id="A0A6J4TQV7"/>
<feature type="compositionally biased region" description="Basic residues" evidence="1">
    <location>
        <begin position="181"/>
        <end position="205"/>
    </location>
</feature>
<organism evidence="2">
    <name type="scientific">uncultured Thermomicrobiales bacterium</name>
    <dbReference type="NCBI Taxonomy" id="1645740"/>
    <lineage>
        <taxon>Bacteria</taxon>
        <taxon>Pseudomonadati</taxon>
        <taxon>Thermomicrobiota</taxon>
        <taxon>Thermomicrobia</taxon>
        <taxon>Thermomicrobiales</taxon>
        <taxon>environmental samples</taxon>
    </lineage>
</organism>
<feature type="compositionally biased region" description="Gly residues" evidence="1">
    <location>
        <begin position="239"/>
        <end position="257"/>
    </location>
</feature>
<protein>
    <submittedName>
        <fullName evidence="2">Predicted biotin regulatory protein BioR (GntR family)</fullName>
    </submittedName>
</protein>